<dbReference type="EMBL" id="JAKRVY010000004">
    <property type="protein sequence ID" value="MCL9813934.1"/>
    <property type="molecule type" value="Genomic_DNA"/>
</dbReference>
<dbReference type="InterPro" id="IPR036390">
    <property type="entry name" value="WH_DNA-bd_sf"/>
</dbReference>
<proteinExistence type="predicted"/>
<reference evidence="1 2" key="1">
    <citation type="journal article" date="2022" name="Syst. Appl. Microbiol.">
        <title>Natronocalculus amylovorans gen. nov., sp. nov., and Natranaeroarchaeum aerophilus sp. nov., dominant culturable amylolytic natronoarchaea from hypersaline soda lakes in southwestern Siberia.</title>
        <authorList>
            <person name="Sorokin D.Y."/>
            <person name="Elcheninov A.G."/>
            <person name="Khizhniak T.V."/>
            <person name="Koenen M."/>
            <person name="Bale N.J."/>
            <person name="Damste J.S.S."/>
            <person name="Kublanov I.V."/>
        </authorList>
    </citation>
    <scope>NUCLEOTIDE SEQUENCE [LARGE SCALE GENOMIC DNA]</scope>
    <source>
        <strain evidence="1 2">AArc-St1-1</strain>
    </source>
</reference>
<protein>
    <submittedName>
        <fullName evidence="1">TrmB family transcriptional regulator</fullName>
    </submittedName>
</protein>
<dbReference type="RefSeq" id="WP_250596664.1">
    <property type="nucleotide sequence ID" value="NZ_JAKRVY010000004.1"/>
</dbReference>
<sequence>MSQVGHHLPLPEEITSPRAKLVYLHIAISGDVSVRELEQTLRMSKLALFGVLDSLESGGFISQVDQRYTCKT</sequence>
<comment type="caution">
    <text evidence="1">The sequence shown here is derived from an EMBL/GenBank/DDBJ whole genome shotgun (WGS) entry which is preliminary data.</text>
</comment>
<gene>
    <name evidence="1" type="ORF">AArcSt11_09745</name>
</gene>
<dbReference type="AlphaFoldDB" id="A0AAE3FST6"/>
<accession>A0AAE3FST6</accession>
<name>A0AAE3FST6_9EURY</name>
<evidence type="ECO:0000313" key="2">
    <source>
        <dbReference type="Proteomes" id="UP001202674"/>
    </source>
</evidence>
<keyword evidence="2" id="KW-1185">Reference proteome</keyword>
<evidence type="ECO:0000313" key="1">
    <source>
        <dbReference type="EMBL" id="MCL9813934.1"/>
    </source>
</evidence>
<organism evidence="1 2">
    <name type="scientific">Natranaeroarchaeum aerophilus</name>
    <dbReference type="NCBI Taxonomy" id="2917711"/>
    <lineage>
        <taxon>Archaea</taxon>
        <taxon>Methanobacteriati</taxon>
        <taxon>Methanobacteriota</taxon>
        <taxon>Stenosarchaea group</taxon>
        <taxon>Halobacteria</taxon>
        <taxon>Halobacteriales</taxon>
        <taxon>Natronoarchaeaceae</taxon>
        <taxon>Natranaeroarchaeum</taxon>
    </lineage>
</organism>
<dbReference type="Proteomes" id="UP001202674">
    <property type="component" value="Unassembled WGS sequence"/>
</dbReference>
<dbReference type="SUPFAM" id="SSF46785">
    <property type="entry name" value="Winged helix' DNA-binding domain"/>
    <property type="match status" value="1"/>
</dbReference>